<protein>
    <submittedName>
        <fullName evidence="1">BMC domain-containing protein</fullName>
    </submittedName>
</protein>
<keyword evidence="2" id="KW-1185">Reference proteome</keyword>
<name>A0ACD1AC32_9FIRM</name>
<dbReference type="Proteomes" id="UP000594014">
    <property type="component" value="Chromosome"/>
</dbReference>
<evidence type="ECO:0000313" key="2">
    <source>
        <dbReference type="Proteomes" id="UP000594014"/>
    </source>
</evidence>
<reference evidence="1" key="1">
    <citation type="submission" date="2019-08" db="EMBL/GenBank/DDBJ databases">
        <title>Genome sequence of Clostridiales bacterium MT110.</title>
        <authorList>
            <person name="Cao J."/>
        </authorList>
    </citation>
    <scope>NUCLEOTIDE SEQUENCE</scope>
    <source>
        <strain evidence="1">MT110</strain>
    </source>
</reference>
<proteinExistence type="predicted"/>
<evidence type="ECO:0000313" key="1">
    <source>
        <dbReference type="EMBL" id="QOX64087.1"/>
    </source>
</evidence>
<sequence length="231" mass="24658">MQALGLIETKGLIAAIESADAMLKAAEVSLVEKTLVGGGLVTIAVTGDVGAVKASVEAGAAAIRKLNSTLLISEHVIPRPHQELEGIIVSAEKPEQSENQKPAADPVTPIAPLLEKAEEVKQTVAPEMVNKEELPEVPEAVTKKTVLVDTEANTADQTLTEDPGELDKETVDKIVLEKGLEGAIAVLNGMKVVKLRNLARQYKDFGIAGRMISKADKQMILAEFNKYYGQK</sequence>
<accession>A0ACD1AC32</accession>
<gene>
    <name evidence="1" type="ORF">FRZ06_12450</name>
</gene>
<dbReference type="EMBL" id="CP042469">
    <property type="protein sequence ID" value="QOX64087.1"/>
    <property type="molecule type" value="Genomic_DNA"/>
</dbReference>
<organism evidence="1 2">
    <name type="scientific">Anoxybacterium hadale</name>
    <dbReference type="NCBI Taxonomy" id="3408580"/>
    <lineage>
        <taxon>Bacteria</taxon>
        <taxon>Bacillati</taxon>
        <taxon>Bacillota</taxon>
        <taxon>Clostridia</taxon>
        <taxon>Peptostreptococcales</taxon>
        <taxon>Anaerovoracaceae</taxon>
        <taxon>Anoxybacterium</taxon>
    </lineage>
</organism>